<name>A0A381PJ45_9ZZZZ</name>
<protein>
    <recommendedName>
        <fullName evidence="4">50S ribosomal protein L10e</fullName>
    </recommendedName>
</protein>
<dbReference type="SUPFAM" id="SSF54686">
    <property type="entry name" value="Ribosomal protein L16p/L10e"/>
    <property type="match status" value="1"/>
</dbReference>
<dbReference type="PROSITE" id="PS01257">
    <property type="entry name" value="RIBOSOMAL_L10E"/>
    <property type="match status" value="1"/>
</dbReference>
<evidence type="ECO:0000256" key="3">
    <source>
        <dbReference type="ARBA" id="ARBA00023274"/>
    </source>
</evidence>
<dbReference type="EMBL" id="UINC01000990">
    <property type="protein sequence ID" value="SUZ66644.1"/>
    <property type="molecule type" value="Genomic_DNA"/>
</dbReference>
<dbReference type="PANTHER" id="PTHR11726">
    <property type="entry name" value="60S RIBOSOMAL PROTEIN L10"/>
    <property type="match status" value="1"/>
</dbReference>
<dbReference type="HAMAP" id="MF_00448">
    <property type="entry name" value="Ribosomal_uL16_arch"/>
    <property type="match status" value="1"/>
</dbReference>
<dbReference type="InterPro" id="IPR036920">
    <property type="entry name" value="Ribosomal_uL16_sf"/>
</dbReference>
<dbReference type="InterPro" id="IPR018255">
    <property type="entry name" value="Ribosomal_uL16_CS_euk_arc"/>
</dbReference>
<dbReference type="InterPro" id="IPR022981">
    <property type="entry name" value="Ribosomal_uL16_arc"/>
</dbReference>
<dbReference type="Gene3D" id="3.90.1170.10">
    <property type="entry name" value="Ribosomal protein L10e/L16"/>
    <property type="match status" value="1"/>
</dbReference>
<evidence type="ECO:0000256" key="1">
    <source>
        <dbReference type="ARBA" id="ARBA00008931"/>
    </source>
</evidence>
<dbReference type="InterPro" id="IPR016180">
    <property type="entry name" value="Ribosomal_uL16_dom"/>
</dbReference>
<feature type="non-terminal residue" evidence="5">
    <location>
        <position position="1"/>
    </location>
</feature>
<evidence type="ECO:0000313" key="5">
    <source>
        <dbReference type="EMBL" id="SUZ66644.1"/>
    </source>
</evidence>
<sequence>VARKPAKMYRQIKGQSFTRREYSGGVPNNRILRYHMGNRKKSEAGGFEVVLELYADNACQIRDSALEAARQVANSTVRDSATAQGYALRMHTYPHQILRENKQATGAGADRVSQGMRLSYGKNVGTAARVQKNQTLISIKTEREHYPAAREALRKAKCKFPTPCTIKVVEGAEHLKGLV</sequence>
<dbReference type="GO" id="GO:0006412">
    <property type="term" value="P:translation"/>
    <property type="evidence" value="ECO:0007669"/>
    <property type="project" value="InterPro"/>
</dbReference>
<proteinExistence type="inferred from homology"/>
<dbReference type="AlphaFoldDB" id="A0A381PJ45"/>
<dbReference type="NCBIfam" id="NF003239">
    <property type="entry name" value="PRK04199.1-4"/>
    <property type="match status" value="1"/>
</dbReference>
<keyword evidence="3" id="KW-0687">Ribonucleoprotein</keyword>
<comment type="similarity">
    <text evidence="1">Belongs to the universal ribosomal protein uL16 family.</text>
</comment>
<dbReference type="Pfam" id="PF00252">
    <property type="entry name" value="Ribosomal_L16"/>
    <property type="match status" value="1"/>
</dbReference>
<reference evidence="5" key="1">
    <citation type="submission" date="2018-05" db="EMBL/GenBank/DDBJ databases">
        <authorList>
            <person name="Lanie J.A."/>
            <person name="Ng W.-L."/>
            <person name="Kazmierczak K.M."/>
            <person name="Andrzejewski T.M."/>
            <person name="Davidsen T.M."/>
            <person name="Wayne K.J."/>
            <person name="Tettelin H."/>
            <person name="Glass J.I."/>
            <person name="Rusch D."/>
            <person name="Podicherti R."/>
            <person name="Tsui H.-C.T."/>
            <person name="Winkler M.E."/>
        </authorList>
    </citation>
    <scope>NUCLEOTIDE SEQUENCE</scope>
</reference>
<dbReference type="GO" id="GO:0005840">
    <property type="term" value="C:ribosome"/>
    <property type="evidence" value="ECO:0007669"/>
    <property type="project" value="UniProtKB-KW"/>
</dbReference>
<gene>
    <name evidence="5" type="ORF">METZ01_LOCUS19498</name>
</gene>
<accession>A0A381PJ45</accession>
<dbReference type="GO" id="GO:1990904">
    <property type="term" value="C:ribonucleoprotein complex"/>
    <property type="evidence" value="ECO:0007669"/>
    <property type="project" value="UniProtKB-KW"/>
</dbReference>
<evidence type="ECO:0000256" key="2">
    <source>
        <dbReference type="ARBA" id="ARBA00022980"/>
    </source>
</evidence>
<organism evidence="5">
    <name type="scientific">marine metagenome</name>
    <dbReference type="NCBI Taxonomy" id="408172"/>
    <lineage>
        <taxon>unclassified sequences</taxon>
        <taxon>metagenomes</taxon>
        <taxon>ecological metagenomes</taxon>
    </lineage>
</organism>
<dbReference type="CDD" id="cd01433">
    <property type="entry name" value="Ribosomal_L16_L10e"/>
    <property type="match status" value="1"/>
</dbReference>
<dbReference type="PIRSF" id="PIRSF005590">
    <property type="entry name" value="Ribosomal_L10"/>
    <property type="match status" value="1"/>
</dbReference>
<evidence type="ECO:0000256" key="4">
    <source>
        <dbReference type="ARBA" id="ARBA00035542"/>
    </source>
</evidence>
<dbReference type="GO" id="GO:0003735">
    <property type="term" value="F:structural constituent of ribosome"/>
    <property type="evidence" value="ECO:0007669"/>
    <property type="project" value="InterPro"/>
</dbReference>
<dbReference type="InterPro" id="IPR001197">
    <property type="entry name" value="Ribosomal_uL16_euk_arch"/>
</dbReference>
<dbReference type="InterPro" id="IPR047873">
    <property type="entry name" value="Ribosomal_uL16"/>
</dbReference>
<keyword evidence="2" id="KW-0689">Ribosomal protein</keyword>